<dbReference type="Pfam" id="PF15886">
    <property type="entry name" value="CBM39"/>
    <property type="match status" value="1"/>
</dbReference>
<dbReference type="PROSITE" id="PS51762">
    <property type="entry name" value="GH16_2"/>
    <property type="match status" value="1"/>
</dbReference>
<evidence type="ECO:0000259" key="7">
    <source>
        <dbReference type="PROSITE" id="PS51762"/>
    </source>
</evidence>
<dbReference type="InterPro" id="IPR000757">
    <property type="entry name" value="Beta-glucanase-like"/>
</dbReference>
<dbReference type="InterPro" id="IPR035806">
    <property type="entry name" value="GH16_GRP_C"/>
</dbReference>
<dbReference type="PROSITE" id="PS51969">
    <property type="entry name" value="CBM39"/>
    <property type="match status" value="1"/>
</dbReference>
<dbReference type="InterPro" id="IPR043030">
    <property type="entry name" value="BGBP_N_sf"/>
</dbReference>
<proteinExistence type="inferred from homology"/>
<reference evidence="9 10" key="1">
    <citation type="submission" date="2021-06" db="EMBL/GenBank/DDBJ databases">
        <title>A haploid diamondback moth (Plutella xylostella L.) genome assembly resolves 31 chromosomes and identifies a diamide resistance mutation.</title>
        <authorList>
            <person name="Ward C.M."/>
            <person name="Perry K.D."/>
            <person name="Baker G."/>
            <person name="Powis K."/>
            <person name="Heckel D.G."/>
            <person name="Baxter S.W."/>
        </authorList>
    </citation>
    <scope>NUCLEOTIDE SEQUENCE [LARGE SCALE GENOMIC DNA]</scope>
    <source>
        <strain evidence="9 10">LV</strain>
        <tissue evidence="9">Single pupa</tissue>
    </source>
</reference>
<feature type="domain" description="CBM39" evidence="8">
    <location>
        <begin position="29"/>
        <end position="133"/>
    </location>
</feature>
<comment type="caution">
    <text evidence="9">The sequence shown here is derived from an EMBL/GenBank/DDBJ whole genome shotgun (WGS) entry which is preliminary data.</text>
</comment>
<dbReference type="Proteomes" id="UP000823941">
    <property type="component" value="Chromosome 29"/>
</dbReference>
<keyword evidence="10" id="KW-1185">Reference proteome</keyword>
<evidence type="ECO:0000256" key="4">
    <source>
        <dbReference type="ARBA" id="ARBA00022859"/>
    </source>
</evidence>
<evidence type="ECO:0000259" key="8">
    <source>
        <dbReference type="PROSITE" id="PS51969"/>
    </source>
</evidence>
<dbReference type="PANTHER" id="PTHR10963:SF60">
    <property type="entry name" value="GRAM-NEGATIVE BACTERIA-BINDING PROTEIN 1-RELATED"/>
    <property type="match status" value="1"/>
</dbReference>
<feature type="domain" description="GH16" evidence="7">
    <location>
        <begin position="131"/>
        <end position="481"/>
    </location>
</feature>
<protein>
    <submittedName>
        <fullName evidence="9">Uncharacterized protein</fullName>
    </submittedName>
</protein>
<dbReference type="InterPro" id="IPR031756">
    <property type="entry name" value="BGBP_N"/>
</dbReference>
<evidence type="ECO:0000256" key="5">
    <source>
        <dbReference type="ARBA" id="ARBA00023180"/>
    </source>
</evidence>
<dbReference type="InterPro" id="IPR050546">
    <property type="entry name" value="Glycosyl_Hydrlase_16"/>
</dbReference>
<dbReference type="Gene3D" id="2.60.120.200">
    <property type="match status" value="1"/>
</dbReference>
<keyword evidence="3 6" id="KW-0732">Signal</keyword>
<comment type="similarity">
    <text evidence="1">Belongs to the insect beta-1,3-glucan binding protein family.</text>
</comment>
<evidence type="ECO:0000256" key="2">
    <source>
        <dbReference type="ARBA" id="ARBA00022588"/>
    </source>
</evidence>
<dbReference type="Gene3D" id="2.60.40.2140">
    <property type="entry name" value="Beta-1,3-glucan-recognition protein, N-terminal domain"/>
    <property type="match status" value="1"/>
</dbReference>
<evidence type="ECO:0000313" key="10">
    <source>
        <dbReference type="Proteomes" id="UP000823941"/>
    </source>
</evidence>
<gene>
    <name evidence="9" type="ORF">JYU34_020938</name>
</gene>
<dbReference type="PANTHER" id="PTHR10963">
    <property type="entry name" value="GLYCOSYL HYDROLASE-RELATED"/>
    <property type="match status" value="1"/>
</dbReference>
<name>A0ABQ7PSH9_PLUXY</name>
<evidence type="ECO:0000256" key="1">
    <source>
        <dbReference type="ARBA" id="ARBA00008781"/>
    </source>
</evidence>
<dbReference type="InterPro" id="IPR013320">
    <property type="entry name" value="ConA-like_dom_sf"/>
</dbReference>
<sequence>MYLSIYVCYCLSLVLLCSCQVNNTSGGERKLPAPQIEALFPRGLKVTVPDFGFTIVTFHGNVNKTIRDIEIGSLTLCDVQTPNDTENRAWVLRDNNVKLNLGDTLYYWISVHNKKRVSRRTYPTEYEIFEYSYEDQSYSITSSDPTDTCPVQDCEASETVVQGSKSVCKGQLIFDEKFGRNKHGLSNWHAEVMFPEGPDFPFNVYMEAETISLENGNLVIKPLLLEDYYHEGIIYEELDLSKICTGRQETTECSRRASGANILPPVATGKVTTRRTFNFKYGRIEVYAKLPAGSWLVPEINLEPRDNIYGNGRYASGLMRVAFSRGNPNMTTSLYAGPVLYSKEPFRSALMKEKIGHEDWHKEYHNYTLVWRKDGIHLHVDCEEFGRIEPGTFFQLAESSGVQHADRWLAGTSMAPLDELFYLSLGLRVGGANDFPDGGANKPYLNGERRAMLNFWEDRGSWLPTWTDSSLKVHYVKVYAI</sequence>
<dbReference type="EMBL" id="JAHIBW010000029">
    <property type="protein sequence ID" value="KAG7295854.1"/>
    <property type="molecule type" value="Genomic_DNA"/>
</dbReference>
<dbReference type="CDD" id="cd02179">
    <property type="entry name" value="GH16_beta_GRP"/>
    <property type="match status" value="1"/>
</dbReference>
<evidence type="ECO:0000256" key="3">
    <source>
        <dbReference type="ARBA" id="ARBA00022729"/>
    </source>
</evidence>
<feature type="chain" id="PRO_5047480580" evidence="6">
    <location>
        <begin position="20"/>
        <end position="481"/>
    </location>
</feature>
<organism evidence="9 10">
    <name type="scientific">Plutella xylostella</name>
    <name type="common">Diamondback moth</name>
    <name type="synonym">Plutella maculipennis</name>
    <dbReference type="NCBI Taxonomy" id="51655"/>
    <lineage>
        <taxon>Eukaryota</taxon>
        <taxon>Metazoa</taxon>
        <taxon>Ecdysozoa</taxon>
        <taxon>Arthropoda</taxon>
        <taxon>Hexapoda</taxon>
        <taxon>Insecta</taxon>
        <taxon>Pterygota</taxon>
        <taxon>Neoptera</taxon>
        <taxon>Endopterygota</taxon>
        <taxon>Lepidoptera</taxon>
        <taxon>Glossata</taxon>
        <taxon>Ditrysia</taxon>
        <taxon>Yponomeutoidea</taxon>
        <taxon>Plutellidae</taxon>
        <taxon>Plutella</taxon>
    </lineage>
</organism>
<evidence type="ECO:0000313" key="9">
    <source>
        <dbReference type="EMBL" id="KAG7295854.1"/>
    </source>
</evidence>
<keyword evidence="5" id="KW-0325">Glycoprotein</keyword>
<feature type="signal peptide" evidence="6">
    <location>
        <begin position="1"/>
        <end position="19"/>
    </location>
</feature>
<evidence type="ECO:0000256" key="6">
    <source>
        <dbReference type="SAM" id="SignalP"/>
    </source>
</evidence>
<keyword evidence="2" id="KW-0399">Innate immunity</keyword>
<dbReference type="SUPFAM" id="SSF49899">
    <property type="entry name" value="Concanavalin A-like lectins/glucanases"/>
    <property type="match status" value="1"/>
</dbReference>
<accession>A0ABQ7PSH9</accession>
<keyword evidence="4" id="KW-0391">Immunity</keyword>